<gene>
    <name evidence="1" type="ORF">HMPREF1555_01617</name>
</gene>
<reference evidence="1 2" key="1">
    <citation type="submission" date="2013-06" db="EMBL/GenBank/DDBJ databases">
        <authorList>
            <person name="Weinstock G."/>
            <person name="Sodergren E."/>
            <person name="Lobos E.A."/>
            <person name="Fulton L."/>
            <person name="Fulton R."/>
            <person name="Courtney L."/>
            <person name="Fronick C."/>
            <person name="O'Laughlin M."/>
            <person name="Godfrey J."/>
            <person name="Wilson R.M."/>
            <person name="Miner T."/>
            <person name="Farmer C."/>
            <person name="Delehaunty K."/>
            <person name="Cordes M."/>
            <person name="Minx P."/>
            <person name="Tomlinson C."/>
            <person name="Chen J."/>
            <person name="Wollam A."/>
            <person name="Pepin K.H."/>
            <person name="Bhonagiri V."/>
            <person name="Zhang X."/>
            <person name="Warren W."/>
            <person name="Mitreva M."/>
            <person name="Mardis E.R."/>
            <person name="Wilson R.K."/>
        </authorList>
    </citation>
    <scope>NUCLEOTIDE SEQUENCE [LARGE SCALE GENOMIC DNA]</scope>
    <source>
        <strain evidence="1 2">F0570</strain>
    </source>
</reference>
<dbReference type="Proteomes" id="UP000016630">
    <property type="component" value="Unassembled WGS sequence"/>
</dbReference>
<dbReference type="AlphaFoldDB" id="A0A0E2M4A1"/>
<dbReference type="EMBL" id="AWUW01000118">
    <property type="protein sequence ID" value="ERJ64974.1"/>
    <property type="molecule type" value="Genomic_DNA"/>
</dbReference>
<evidence type="ECO:0000313" key="1">
    <source>
        <dbReference type="EMBL" id="ERJ64974.1"/>
    </source>
</evidence>
<comment type="caution">
    <text evidence="1">The sequence shown here is derived from an EMBL/GenBank/DDBJ whole genome shotgun (WGS) entry which is preliminary data.</text>
</comment>
<protein>
    <submittedName>
        <fullName evidence="1">Uncharacterized protein</fullName>
    </submittedName>
</protein>
<accession>A0A0E2M4A1</accession>
<evidence type="ECO:0000313" key="2">
    <source>
        <dbReference type="Proteomes" id="UP000016630"/>
    </source>
</evidence>
<organism evidence="1 2">
    <name type="scientific">Porphyromonas gingivalis F0570</name>
    <dbReference type="NCBI Taxonomy" id="1227271"/>
    <lineage>
        <taxon>Bacteria</taxon>
        <taxon>Pseudomonadati</taxon>
        <taxon>Bacteroidota</taxon>
        <taxon>Bacteroidia</taxon>
        <taxon>Bacteroidales</taxon>
        <taxon>Porphyromonadaceae</taxon>
        <taxon>Porphyromonas</taxon>
    </lineage>
</organism>
<sequence length="52" mass="5909">MLVHHARGFLFSPRSSICTCPNNCRSISHTPDFLHSQRHRSVMGLQMLTNGE</sequence>
<proteinExistence type="predicted"/>
<dbReference type="HOGENOM" id="CLU_3083115_0_0_10"/>
<name>A0A0E2M4A1_PORGN</name>